<dbReference type="EMBL" id="BGZK01000242">
    <property type="protein sequence ID" value="GBP31182.1"/>
    <property type="molecule type" value="Genomic_DNA"/>
</dbReference>
<accession>A0A4C1UYZ3</accession>
<evidence type="ECO:0000313" key="1">
    <source>
        <dbReference type="EMBL" id="GBP31182.1"/>
    </source>
</evidence>
<keyword evidence="2" id="KW-1185">Reference proteome</keyword>
<sequence length="137" mass="15217">MGKCYNKCAGAGHARRRPVTQARCVASVDLRTFAKALIVTDCVNTRGPIMIKISPTLGHVEAATMRTALDGGQFPFFAEFPRNPIRNKYVMVVPGFARGGLKRTGVGRRRAWARCFIALRSEPKLVFKLKTFNGTRF</sequence>
<proteinExistence type="predicted"/>
<dbReference type="AlphaFoldDB" id="A0A4C1UYZ3"/>
<dbReference type="Proteomes" id="UP000299102">
    <property type="component" value="Unassembled WGS sequence"/>
</dbReference>
<evidence type="ECO:0000313" key="2">
    <source>
        <dbReference type="Proteomes" id="UP000299102"/>
    </source>
</evidence>
<reference evidence="1 2" key="1">
    <citation type="journal article" date="2019" name="Commun. Biol.">
        <title>The bagworm genome reveals a unique fibroin gene that provides high tensile strength.</title>
        <authorList>
            <person name="Kono N."/>
            <person name="Nakamura H."/>
            <person name="Ohtoshi R."/>
            <person name="Tomita M."/>
            <person name="Numata K."/>
            <person name="Arakawa K."/>
        </authorList>
    </citation>
    <scope>NUCLEOTIDE SEQUENCE [LARGE SCALE GENOMIC DNA]</scope>
</reference>
<protein>
    <submittedName>
        <fullName evidence="1">Uncharacterized protein</fullName>
    </submittedName>
</protein>
<comment type="caution">
    <text evidence="1">The sequence shown here is derived from an EMBL/GenBank/DDBJ whole genome shotgun (WGS) entry which is preliminary data.</text>
</comment>
<name>A0A4C1UYZ3_EUMVA</name>
<gene>
    <name evidence="1" type="ORF">EVAR_21620_1</name>
</gene>
<organism evidence="1 2">
    <name type="scientific">Eumeta variegata</name>
    <name type="common">Bagworm moth</name>
    <name type="synonym">Eumeta japonica</name>
    <dbReference type="NCBI Taxonomy" id="151549"/>
    <lineage>
        <taxon>Eukaryota</taxon>
        <taxon>Metazoa</taxon>
        <taxon>Ecdysozoa</taxon>
        <taxon>Arthropoda</taxon>
        <taxon>Hexapoda</taxon>
        <taxon>Insecta</taxon>
        <taxon>Pterygota</taxon>
        <taxon>Neoptera</taxon>
        <taxon>Endopterygota</taxon>
        <taxon>Lepidoptera</taxon>
        <taxon>Glossata</taxon>
        <taxon>Ditrysia</taxon>
        <taxon>Tineoidea</taxon>
        <taxon>Psychidae</taxon>
        <taxon>Oiketicinae</taxon>
        <taxon>Eumeta</taxon>
    </lineage>
</organism>